<feature type="compositionally biased region" description="Low complexity" evidence="1">
    <location>
        <begin position="20"/>
        <end position="31"/>
    </location>
</feature>
<accession>A0AAD9YZX9</accession>
<evidence type="ECO:0000313" key="2">
    <source>
        <dbReference type="EMBL" id="KAK3166853.1"/>
    </source>
</evidence>
<protein>
    <submittedName>
        <fullName evidence="2">Uncharacterized protein</fullName>
    </submittedName>
</protein>
<reference evidence="2" key="1">
    <citation type="submission" date="2022-11" db="EMBL/GenBank/DDBJ databases">
        <title>Chromosomal genome sequence assembly and mating type (MAT) locus characterization of the leprose asexual lichenized fungus Lepraria neglecta (Nyl.) Erichsen.</title>
        <authorList>
            <person name="Allen J.L."/>
            <person name="Pfeffer B."/>
        </authorList>
    </citation>
    <scope>NUCLEOTIDE SEQUENCE</scope>
    <source>
        <strain evidence="2">Allen 5258</strain>
    </source>
</reference>
<feature type="compositionally biased region" description="Polar residues" evidence="1">
    <location>
        <begin position="1"/>
        <end position="12"/>
    </location>
</feature>
<evidence type="ECO:0000313" key="3">
    <source>
        <dbReference type="Proteomes" id="UP001276659"/>
    </source>
</evidence>
<dbReference type="EMBL" id="JASNWA010000011">
    <property type="protein sequence ID" value="KAK3166853.1"/>
    <property type="molecule type" value="Genomic_DNA"/>
</dbReference>
<sequence>MTSTPTLRSNPPSLLDPRTIDAATSPATPADPISDAYFPIIQSQIDAETSRMDEALVVNEEIALLATMQDKNRSCTTSAFLALVARLQKQAVVFEVFMEPCANQMIDMQSALEELTDLDKLEPEVWKVLMTFYYTTPLTWLSCVIARGAVVSLEDIVEFIYGHGQGPFRAFNAADYRKHWPLGTILNINPKVQTTTGRKQGHIGVYLPMGLGAKVERNGVYTAFYEPMSRYEILYRNYFGVGRQRDMVLH</sequence>
<name>A0AAD9YZX9_9LECA</name>
<proteinExistence type="predicted"/>
<organism evidence="2 3">
    <name type="scientific">Lepraria neglecta</name>
    <dbReference type="NCBI Taxonomy" id="209136"/>
    <lineage>
        <taxon>Eukaryota</taxon>
        <taxon>Fungi</taxon>
        <taxon>Dikarya</taxon>
        <taxon>Ascomycota</taxon>
        <taxon>Pezizomycotina</taxon>
        <taxon>Lecanoromycetes</taxon>
        <taxon>OSLEUM clade</taxon>
        <taxon>Lecanoromycetidae</taxon>
        <taxon>Lecanorales</taxon>
        <taxon>Lecanorineae</taxon>
        <taxon>Stereocaulaceae</taxon>
        <taxon>Lepraria</taxon>
    </lineage>
</organism>
<dbReference type="AlphaFoldDB" id="A0AAD9YZX9"/>
<evidence type="ECO:0000256" key="1">
    <source>
        <dbReference type="SAM" id="MobiDB-lite"/>
    </source>
</evidence>
<comment type="caution">
    <text evidence="2">The sequence shown here is derived from an EMBL/GenBank/DDBJ whole genome shotgun (WGS) entry which is preliminary data.</text>
</comment>
<feature type="region of interest" description="Disordered" evidence="1">
    <location>
        <begin position="1"/>
        <end position="31"/>
    </location>
</feature>
<keyword evidence="3" id="KW-1185">Reference proteome</keyword>
<gene>
    <name evidence="2" type="ORF">OEA41_009978</name>
</gene>
<dbReference type="Proteomes" id="UP001276659">
    <property type="component" value="Unassembled WGS sequence"/>
</dbReference>